<evidence type="ECO:0000256" key="2">
    <source>
        <dbReference type="SAM" id="MobiDB-lite"/>
    </source>
</evidence>
<protein>
    <recommendedName>
        <fullName evidence="3">Protein kinase domain-containing protein</fullName>
    </recommendedName>
</protein>
<evidence type="ECO:0000259" key="3">
    <source>
        <dbReference type="PROSITE" id="PS50011"/>
    </source>
</evidence>
<feature type="compositionally biased region" description="Low complexity" evidence="2">
    <location>
        <begin position="920"/>
        <end position="942"/>
    </location>
</feature>
<evidence type="ECO:0000256" key="1">
    <source>
        <dbReference type="SAM" id="Coils"/>
    </source>
</evidence>
<dbReference type="SUPFAM" id="SSF56112">
    <property type="entry name" value="Protein kinase-like (PK-like)"/>
    <property type="match status" value="1"/>
</dbReference>
<feature type="coiled-coil region" evidence="1">
    <location>
        <begin position="25"/>
        <end position="52"/>
    </location>
</feature>
<dbReference type="Pfam" id="PF00069">
    <property type="entry name" value="Pkinase"/>
    <property type="match status" value="1"/>
</dbReference>
<reference evidence="4 5" key="1">
    <citation type="submission" date="2024-04" db="EMBL/GenBank/DDBJ databases">
        <title>Tritrichomonas musculus Genome.</title>
        <authorList>
            <person name="Alves-Ferreira E."/>
            <person name="Grigg M."/>
            <person name="Lorenzi H."/>
            <person name="Galac M."/>
        </authorList>
    </citation>
    <scope>NUCLEOTIDE SEQUENCE [LARGE SCALE GENOMIC DNA]</scope>
    <source>
        <strain evidence="4 5">EAF2021</strain>
    </source>
</reference>
<feature type="compositionally biased region" description="Basic and acidic residues" evidence="2">
    <location>
        <begin position="907"/>
        <end position="917"/>
    </location>
</feature>
<feature type="region of interest" description="Disordered" evidence="2">
    <location>
        <begin position="895"/>
        <end position="1053"/>
    </location>
</feature>
<keyword evidence="1" id="KW-0175">Coiled coil</keyword>
<name>A0ABR2IBU7_9EUKA</name>
<feature type="compositionally biased region" description="Basic and acidic residues" evidence="2">
    <location>
        <begin position="977"/>
        <end position="994"/>
    </location>
</feature>
<dbReference type="InterPro" id="IPR053083">
    <property type="entry name" value="TF_kinase-domain_protein"/>
</dbReference>
<sequence length="1728" mass="197208">MIKSKIGVSPPRQSPKKKPSREASSDKIQIKINEYESQLQKIRDDIFKLQVELFQISSPAKKAIVKPILQSIEKVNQDYELILKKYDLSQSLVQTFQSIIDIYPIDQTKVKKANVNKPLLSASSNVVKPHIKNYADFSKNTPFERTQKTQRVGDSRNQLKKKIEIYQSHQLLKTYTPPEEKEIRSKRDFITLLEKDLVDLKKANDHLIRRFGTNSGFRVSSQIKYGQKINQTLKDNLHDFQKEYGYLSDQIRQYQSQINSLQEDPPHYARLIDEGKKYKEQSNQRVNDLLQEASDRVKFGQKILASIEQIASLLDQNHLSSGIAITELQWIMEKLSVLLNKNITSSPIKAYDSIWDLTKTSTLKVFDDENSSNLNNSTENGDNFPEIPEIPIMTMFPMDQSLGNTRQTRRLFSALNSLRSGNDNDRNVNQSMDTLGIILGNVFVDRFSPLFHSYDTKLTILQPEKVFMPKPLTKTIDLTSLLNLYNKYKPDLNLTQLENEEIQQFDPDFLSFSSEKAFFKENLTFSSDEFVDFIINSITSTIKTPKTPKTEKFTTPKKVTSHSSNFDSGFLIPCLWISHDFATDEEIPYLIQKLTPIFNKRKKSFVISNPSEIVAWAAMISSFFSCHSRPVKEALLTLYDPIFPVLLDKYLPMENDNPQTKCTTLALLRYGRHHPREFINFINLKNNATSFIHNFIHMNYKMKTFVCAGIEFAKSSLFLLKEESLTWHTSLFYRYLVNELMPVRIRIEIVKSFLSIMCSIVENRDYSMTLLLKRIYFIYFLKKNFELEEIVCERQDGPQESVQNISINLPQTTAAAAVNNGNDYSYEEEEEEFERSDFESNPLKINDDKDDKMPYVPPIPLNFSIGQSSSKAFVNPALDSSINASLSIDLSKLKKQSPMGSILSNKAKSDDNNDKAEVINNNNESADADDSNNNNTGSYSSNIKLNGENNSNASNDDKSNSYNTGSFSGGINLDNENSSKAKSADNNNSHKLDNESNNSNDNTDSYSNNKLNNESNNNNNNTGSYSSIKLDNENNSDDNKAKNVDNDSNADSYSNIKLNSCANENESINGKLSINLNSHLSNSQSSNIKLSSIDSNDSGYDNSSYFYSTAANSFLTSNSNGKLFSTSNNDEDSPLQAPIIPPISFSKMSDSKPSMTKINISYNDLSSVTPIPSFNLDNPKLQLHFQVNDNKAPVRSSVSFSNSDYMSQRSMYPIYLDIDVHSLFVKTMFATLVDHSLNRFDVFFCDPFPFVNRKPNILFTLMQHMESSANTELKDFLNEHSKSIIDNSVSKDIPPIPPIDVHSAVSSMQKREKSENETIEDFNEPQIKRSLLPPVSPGNKNISLNLVPLKVGISAPKFFDQSSLLFDTKGINNNNVGEFLSFDNLGHHDGLYSRNEYKYLLMIKKKKAQANILIAKRLMRLTMPCLFNKDNYVNGRHIASGAFGSVMVVRQAETQKYLAVKILKKSKNEYDNPHLFEVFTEVSILEMCQNDRRVTQLNDYGCTSNSYYIIMEYYPTTLKAWRRKNVNPEINVLLRLYREFLNSCTVLQDKHINHYDIKCDNVMVDDSGHPCLADFGESMCYTTDKNCFTMLNKGTEWIKSPEMLSIALNSTITNPNFDRRKKVGAGPESDVWSIGCLFYELITGEFLFAETNWSHFFRRITENDQILILPENKMKLPEDPRFGAFLEFVLQRNIRSRPNLNQVISKFDEMFPEANNSPLPKIEIPTFE</sequence>
<dbReference type="PANTHER" id="PTHR44305">
    <property type="entry name" value="SI:DKEY-192D15.2-RELATED"/>
    <property type="match status" value="1"/>
</dbReference>
<keyword evidence="5" id="KW-1185">Reference proteome</keyword>
<feature type="compositionally biased region" description="Low complexity" evidence="2">
    <location>
        <begin position="995"/>
        <end position="1027"/>
    </location>
</feature>
<dbReference type="InterPro" id="IPR008271">
    <property type="entry name" value="Ser/Thr_kinase_AS"/>
</dbReference>
<evidence type="ECO:0000313" key="5">
    <source>
        <dbReference type="Proteomes" id="UP001470230"/>
    </source>
</evidence>
<dbReference type="InterPro" id="IPR011009">
    <property type="entry name" value="Kinase-like_dom_sf"/>
</dbReference>
<dbReference type="Gene3D" id="1.10.510.10">
    <property type="entry name" value="Transferase(Phosphotransferase) domain 1"/>
    <property type="match status" value="1"/>
</dbReference>
<dbReference type="SMART" id="SM00220">
    <property type="entry name" value="S_TKc"/>
    <property type="match status" value="1"/>
</dbReference>
<dbReference type="EMBL" id="JAPFFF010000018">
    <property type="protein sequence ID" value="KAK8860451.1"/>
    <property type="molecule type" value="Genomic_DNA"/>
</dbReference>
<evidence type="ECO:0000313" key="4">
    <source>
        <dbReference type="EMBL" id="KAK8860451.1"/>
    </source>
</evidence>
<proteinExistence type="predicted"/>
<dbReference type="PROSITE" id="PS00108">
    <property type="entry name" value="PROTEIN_KINASE_ST"/>
    <property type="match status" value="1"/>
</dbReference>
<comment type="caution">
    <text evidence="4">The sequence shown here is derived from an EMBL/GenBank/DDBJ whole genome shotgun (WGS) entry which is preliminary data.</text>
</comment>
<accession>A0ABR2IBU7</accession>
<dbReference type="CDD" id="cd00180">
    <property type="entry name" value="PKc"/>
    <property type="match status" value="1"/>
</dbReference>
<feature type="domain" description="Protein kinase" evidence="3">
    <location>
        <begin position="1432"/>
        <end position="1711"/>
    </location>
</feature>
<gene>
    <name evidence="4" type="ORF">M9Y10_012116</name>
</gene>
<organism evidence="4 5">
    <name type="scientific">Tritrichomonas musculus</name>
    <dbReference type="NCBI Taxonomy" id="1915356"/>
    <lineage>
        <taxon>Eukaryota</taxon>
        <taxon>Metamonada</taxon>
        <taxon>Parabasalia</taxon>
        <taxon>Tritrichomonadida</taxon>
        <taxon>Tritrichomonadidae</taxon>
        <taxon>Tritrichomonas</taxon>
    </lineage>
</organism>
<dbReference type="PROSITE" id="PS50011">
    <property type="entry name" value="PROTEIN_KINASE_DOM"/>
    <property type="match status" value="1"/>
</dbReference>
<dbReference type="InterPro" id="IPR000719">
    <property type="entry name" value="Prot_kinase_dom"/>
</dbReference>
<dbReference type="Proteomes" id="UP001470230">
    <property type="component" value="Unassembled WGS sequence"/>
</dbReference>
<feature type="region of interest" description="Disordered" evidence="2">
    <location>
        <begin position="831"/>
        <end position="851"/>
    </location>
</feature>
<feature type="region of interest" description="Disordered" evidence="2">
    <location>
        <begin position="1"/>
        <end position="25"/>
    </location>
</feature>
<dbReference type="PANTHER" id="PTHR44305:SF25">
    <property type="entry name" value="CHROMOSOME UNDETERMINED SCAFFOLD_9, WHOLE GENOME SHOTGUN SEQUENCE"/>
    <property type="match status" value="1"/>
</dbReference>